<keyword evidence="2" id="KW-1185">Reference proteome</keyword>
<dbReference type="InterPro" id="IPR042099">
    <property type="entry name" value="ANL_N_sf"/>
</dbReference>
<gene>
    <name evidence="1" type="ORF">GCM10022214_62890</name>
</gene>
<accession>A0ABP7WMZ3</accession>
<proteinExistence type="predicted"/>
<dbReference type="EMBL" id="BAAAZG010000047">
    <property type="protein sequence ID" value="GAA4092609.1"/>
    <property type="molecule type" value="Genomic_DNA"/>
</dbReference>
<name>A0ABP7WMZ3_9ACTN</name>
<keyword evidence="1" id="KW-0436">Ligase</keyword>
<dbReference type="PANTHER" id="PTHR43845:SF1">
    <property type="entry name" value="BLR5969 PROTEIN"/>
    <property type="match status" value="1"/>
</dbReference>
<dbReference type="Gene3D" id="3.40.50.12780">
    <property type="entry name" value="N-terminal domain of ligase-like"/>
    <property type="match status" value="1"/>
</dbReference>
<dbReference type="GO" id="GO:0016874">
    <property type="term" value="F:ligase activity"/>
    <property type="evidence" value="ECO:0007669"/>
    <property type="project" value="UniProtKB-KW"/>
</dbReference>
<dbReference type="PANTHER" id="PTHR43845">
    <property type="entry name" value="BLR5969 PROTEIN"/>
    <property type="match status" value="1"/>
</dbReference>
<sequence length="467" mass="50575">MPSSLSPSDYDAFTRRYYSGEVTEADWRRWHAERLTAVLRKVTRRSDFYRAHLSGVDVDAVTPDDLSRLPFTTKDDLREAMFAVLSGPVGEGAIYYETTGTTGPPTPCPRGPEDIARSNAHVEEAWRRLFAAHFGARMPVIALMGPSELYAFGDTFGEVAQRLGACHAKIWPESSRVGFRKALRLLKELRAEVVVCAPALCLSLAKAARHYGYDPREDFGIELFLVLGEICTPEFADNVASIWGARTLPTLYGSQEALAIATGCAEGRMHLSDPNYLVEILDPRTGAVRGRTGTGELCLTMLIDGIKPLVRYRTGDLVTVTGPGCPCGRPGGLVEVVGRVADRIELGGGRFHPAEIESAVLRGVRGCLGYQVVIDTAPDGADQVTVRMDLLPDISGPPQQVGAGVAERLRELAGVRAAVVADGELDPVTNTGAYVSWKAARILDNRTEPDDAALVARQVAHRYAIAD</sequence>
<dbReference type="InterPro" id="IPR045851">
    <property type="entry name" value="AMP-bd_C_sf"/>
</dbReference>
<evidence type="ECO:0000313" key="1">
    <source>
        <dbReference type="EMBL" id="GAA4092609.1"/>
    </source>
</evidence>
<dbReference type="Gene3D" id="3.30.300.30">
    <property type="match status" value="1"/>
</dbReference>
<dbReference type="SUPFAM" id="SSF56801">
    <property type="entry name" value="Acetyl-CoA synthetase-like"/>
    <property type="match status" value="1"/>
</dbReference>
<organism evidence="1 2">
    <name type="scientific">Actinomadura miaoliensis</name>
    <dbReference type="NCBI Taxonomy" id="430685"/>
    <lineage>
        <taxon>Bacteria</taxon>
        <taxon>Bacillati</taxon>
        <taxon>Actinomycetota</taxon>
        <taxon>Actinomycetes</taxon>
        <taxon>Streptosporangiales</taxon>
        <taxon>Thermomonosporaceae</taxon>
        <taxon>Actinomadura</taxon>
    </lineage>
</organism>
<comment type="caution">
    <text evidence="1">The sequence shown here is derived from an EMBL/GenBank/DDBJ whole genome shotgun (WGS) entry which is preliminary data.</text>
</comment>
<dbReference type="RefSeq" id="WP_344954834.1">
    <property type="nucleotide sequence ID" value="NZ_BAAAZG010000047.1"/>
</dbReference>
<protein>
    <submittedName>
        <fullName evidence="1">Phenylacetate--CoA ligase</fullName>
    </submittedName>
</protein>
<dbReference type="Proteomes" id="UP001500683">
    <property type="component" value="Unassembled WGS sequence"/>
</dbReference>
<reference evidence="2" key="1">
    <citation type="journal article" date="2019" name="Int. J. Syst. Evol. Microbiol.">
        <title>The Global Catalogue of Microorganisms (GCM) 10K type strain sequencing project: providing services to taxonomists for standard genome sequencing and annotation.</title>
        <authorList>
            <consortium name="The Broad Institute Genomics Platform"/>
            <consortium name="The Broad Institute Genome Sequencing Center for Infectious Disease"/>
            <person name="Wu L."/>
            <person name="Ma J."/>
        </authorList>
    </citation>
    <scope>NUCLEOTIDE SEQUENCE [LARGE SCALE GENOMIC DNA]</scope>
    <source>
        <strain evidence="2">JCM 16702</strain>
    </source>
</reference>
<evidence type="ECO:0000313" key="2">
    <source>
        <dbReference type="Proteomes" id="UP001500683"/>
    </source>
</evidence>